<gene>
    <name evidence="2" type="ORF">IMSHALPRED_010545</name>
</gene>
<feature type="compositionally biased region" description="Polar residues" evidence="1">
    <location>
        <begin position="65"/>
        <end position="81"/>
    </location>
</feature>
<keyword evidence="3" id="KW-1185">Reference proteome</keyword>
<protein>
    <submittedName>
        <fullName evidence="2">Uncharacterized protein</fullName>
    </submittedName>
</protein>
<evidence type="ECO:0000313" key="3">
    <source>
        <dbReference type="Proteomes" id="UP000664534"/>
    </source>
</evidence>
<evidence type="ECO:0000256" key="1">
    <source>
        <dbReference type="SAM" id="MobiDB-lite"/>
    </source>
</evidence>
<organism evidence="2 3">
    <name type="scientific">Imshaugia aleurites</name>
    <dbReference type="NCBI Taxonomy" id="172621"/>
    <lineage>
        <taxon>Eukaryota</taxon>
        <taxon>Fungi</taxon>
        <taxon>Dikarya</taxon>
        <taxon>Ascomycota</taxon>
        <taxon>Pezizomycotina</taxon>
        <taxon>Lecanoromycetes</taxon>
        <taxon>OSLEUM clade</taxon>
        <taxon>Lecanoromycetidae</taxon>
        <taxon>Lecanorales</taxon>
        <taxon>Lecanorineae</taxon>
        <taxon>Parmeliaceae</taxon>
        <taxon>Imshaugia</taxon>
    </lineage>
</organism>
<reference evidence="2" key="1">
    <citation type="submission" date="2021-03" db="EMBL/GenBank/DDBJ databases">
        <authorList>
            <person name="Tagirdzhanova G."/>
        </authorList>
    </citation>
    <scope>NUCLEOTIDE SEQUENCE</scope>
</reference>
<accession>A0A8H3EQS2</accession>
<feature type="region of interest" description="Disordered" evidence="1">
    <location>
        <begin position="133"/>
        <end position="158"/>
    </location>
</feature>
<proteinExistence type="predicted"/>
<comment type="caution">
    <text evidence="2">The sequence shown here is derived from an EMBL/GenBank/DDBJ whole genome shotgun (WGS) entry which is preliminary data.</text>
</comment>
<evidence type="ECO:0000313" key="2">
    <source>
        <dbReference type="EMBL" id="CAF9911681.1"/>
    </source>
</evidence>
<dbReference type="EMBL" id="CAJPDT010000009">
    <property type="protein sequence ID" value="CAF9911681.1"/>
    <property type="molecule type" value="Genomic_DNA"/>
</dbReference>
<sequence length="158" mass="16961">MVKDGGVKDAAFNNDNLVYFVLSEYMVMLYGSYPAKSRAWNPLLSSAENQYENESQFPKLKGSTVDGSSLTPDEFNLTSTEGWEGDFDDPPSSTTEVGNATGLTLQDLYTDADYPASYIATYGSVEASNESVVSSFGSAASKAPEAPDRPSRPLPGID</sequence>
<dbReference type="AlphaFoldDB" id="A0A8H3EQS2"/>
<name>A0A8H3EQS2_9LECA</name>
<feature type="region of interest" description="Disordered" evidence="1">
    <location>
        <begin position="55"/>
        <end position="99"/>
    </location>
</feature>
<dbReference type="Proteomes" id="UP000664534">
    <property type="component" value="Unassembled WGS sequence"/>
</dbReference>